<keyword evidence="7" id="KW-1185">Reference proteome</keyword>
<dbReference type="AlphaFoldDB" id="I4B5Z7"/>
<dbReference type="PATRIC" id="fig|869212.3.peg.2060"/>
<evidence type="ECO:0000256" key="3">
    <source>
        <dbReference type="SAM" id="SignalP"/>
    </source>
</evidence>
<evidence type="ECO:0000256" key="1">
    <source>
        <dbReference type="ARBA" id="ARBA00004370"/>
    </source>
</evidence>
<dbReference type="KEGG" id="tpx:Turpa_2058"/>
<dbReference type="InterPro" id="IPR051544">
    <property type="entry name" value="TPS_OM_transporter"/>
</dbReference>
<accession>I4B5Z7</accession>
<evidence type="ECO:0000313" key="6">
    <source>
        <dbReference type="EMBL" id="AFM12704.1"/>
    </source>
</evidence>
<dbReference type="STRING" id="869212.Turpa_2058"/>
<comment type="subcellular location">
    <subcellularLocation>
        <location evidence="1">Membrane</location>
    </subcellularLocation>
</comment>
<dbReference type="Proteomes" id="UP000006048">
    <property type="component" value="Chromosome"/>
</dbReference>
<dbReference type="RefSeq" id="WP_014803210.1">
    <property type="nucleotide sequence ID" value="NC_018020.1"/>
</dbReference>
<feature type="domain" description="DUF5982" evidence="5">
    <location>
        <begin position="73"/>
        <end position="135"/>
    </location>
</feature>
<organism evidence="6 7">
    <name type="scientific">Turneriella parva (strain ATCC BAA-1111 / DSM 21527 / NCTC 11395 / H)</name>
    <name type="common">Leptospira parva</name>
    <dbReference type="NCBI Taxonomy" id="869212"/>
    <lineage>
        <taxon>Bacteria</taxon>
        <taxon>Pseudomonadati</taxon>
        <taxon>Spirochaetota</taxon>
        <taxon>Spirochaetia</taxon>
        <taxon>Leptospirales</taxon>
        <taxon>Leptospiraceae</taxon>
        <taxon>Turneriella</taxon>
    </lineage>
</organism>
<dbReference type="EMBL" id="CP002959">
    <property type="protein sequence ID" value="AFM12704.1"/>
    <property type="molecule type" value="Genomic_DNA"/>
</dbReference>
<feature type="domain" description="Bacterial surface antigen (D15)" evidence="4">
    <location>
        <begin position="203"/>
        <end position="482"/>
    </location>
</feature>
<dbReference type="NCBIfam" id="NF047779">
    <property type="entry name" value="Omp85_fam"/>
    <property type="match status" value="1"/>
</dbReference>
<dbReference type="GO" id="GO:0098046">
    <property type="term" value="C:type V protein secretion system complex"/>
    <property type="evidence" value="ECO:0007669"/>
    <property type="project" value="TreeGrafter"/>
</dbReference>
<gene>
    <name evidence="6" type="ordered locus">Turpa_2058</name>
</gene>
<dbReference type="Pfam" id="PF19412">
    <property type="entry name" value="DUF5982"/>
    <property type="match status" value="1"/>
</dbReference>
<name>I4B5Z7_TURPD</name>
<feature type="chain" id="PRO_5003686755" evidence="3">
    <location>
        <begin position="21"/>
        <end position="497"/>
    </location>
</feature>
<dbReference type="GO" id="GO:0046819">
    <property type="term" value="P:protein secretion by the type V secretion system"/>
    <property type="evidence" value="ECO:0007669"/>
    <property type="project" value="TreeGrafter"/>
</dbReference>
<dbReference type="InterPro" id="IPR000184">
    <property type="entry name" value="Bac_surfAg_D15"/>
</dbReference>
<proteinExistence type="predicted"/>
<dbReference type="GO" id="GO:0019867">
    <property type="term" value="C:outer membrane"/>
    <property type="evidence" value="ECO:0007669"/>
    <property type="project" value="InterPro"/>
</dbReference>
<keyword evidence="2" id="KW-0472">Membrane</keyword>
<dbReference type="Pfam" id="PF01103">
    <property type="entry name" value="Omp85"/>
    <property type="match status" value="1"/>
</dbReference>
<dbReference type="Gene3D" id="2.40.160.50">
    <property type="entry name" value="membrane protein fhac: a member of the omp85/tpsb transporter family"/>
    <property type="match status" value="1"/>
</dbReference>
<keyword evidence="3" id="KW-0732">Signal</keyword>
<sequence length="497" mass="55877">MRKILMSLLVLALAAPAAFAQKKKAAKAPAKKAAPVAAPAAPAAAAPAAAENSEQPEIDEATAKKYDVSAELVESLKRKRVLNDKDFAKKKEGGFFTGLPLLNSDPNTGFGYGARVFFFQNGQKEDPLFRRTPYRHQVYAQFFQTTYGYQYHELNWDSPYIMNSLFRVRSALVFEKNIWANYFGTGARTMNAFQFNNLTYDKYAEYNDELRKVDASGNTNSAFNRYSYERPAAVAFFERDFFGGIVRPQFGVHIGKYNIRDLQGSKVQATGGEGTSNATLLGVENQQGLVRGYDGGWHNLGRAAIAIDTRDYEPDPNKGQLFEFISEFSNKAYGSQFNFARYTISEKVYYSPFEKYVDLVLAGRVAYTQAVGDMPFYALDQFGSTERIYQGGLGGLRSLRGYKASRFMATNMALANFEVRWTTFDFEVAGQRFAPILVPFFDIGSAFDKPGDIKTSVWRYSYGMGLRIAWNQATIVMVDYAMSKEDSNMFINFSHIF</sequence>
<dbReference type="PANTHER" id="PTHR34597:SF3">
    <property type="entry name" value="OUTER MEMBRANE TRANSPORTER CDIB"/>
    <property type="match status" value="1"/>
</dbReference>
<evidence type="ECO:0000259" key="5">
    <source>
        <dbReference type="Pfam" id="PF19412"/>
    </source>
</evidence>
<protein>
    <submittedName>
        <fullName evidence="6">Surface antigen (D15)</fullName>
    </submittedName>
</protein>
<dbReference type="HOGENOM" id="CLU_503253_0_0_12"/>
<dbReference type="GO" id="GO:0008320">
    <property type="term" value="F:protein transmembrane transporter activity"/>
    <property type="evidence" value="ECO:0007669"/>
    <property type="project" value="TreeGrafter"/>
</dbReference>
<dbReference type="OrthoDB" id="9776356at2"/>
<dbReference type="InterPro" id="IPR046024">
    <property type="entry name" value="DUF5982"/>
</dbReference>
<evidence type="ECO:0000256" key="2">
    <source>
        <dbReference type="ARBA" id="ARBA00023136"/>
    </source>
</evidence>
<dbReference type="PANTHER" id="PTHR34597">
    <property type="entry name" value="SLR1661 PROTEIN"/>
    <property type="match status" value="1"/>
</dbReference>
<reference evidence="6 7" key="1">
    <citation type="submission" date="2012-06" db="EMBL/GenBank/DDBJ databases">
        <title>The complete chromosome of genome of Turneriella parva DSM 21527.</title>
        <authorList>
            <consortium name="US DOE Joint Genome Institute (JGI-PGF)"/>
            <person name="Lucas S."/>
            <person name="Han J."/>
            <person name="Lapidus A."/>
            <person name="Bruce D."/>
            <person name="Goodwin L."/>
            <person name="Pitluck S."/>
            <person name="Peters L."/>
            <person name="Kyrpides N."/>
            <person name="Mavromatis K."/>
            <person name="Ivanova N."/>
            <person name="Mikhailova N."/>
            <person name="Chertkov O."/>
            <person name="Detter J.C."/>
            <person name="Tapia R."/>
            <person name="Han C."/>
            <person name="Land M."/>
            <person name="Hauser L."/>
            <person name="Markowitz V."/>
            <person name="Cheng J.-F."/>
            <person name="Hugenholtz P."/>
            <person name="Woyke T."/>
            <person name="Wu D."/>
            <person name="Gronow S."/>
            <person name="Wellnitz S."/>
            <person name="Brambilla E."/>
            <person name="Klenk H.-P."/>
            <person name="Eisen J.A."/>
        </authorList>
    </citation>
    <scope>NUCLEOTIDE SEQUENCE [LARGE SCALE GENOMIC DNA]</scope>
    <source>
        <strain evidence="7">ATCC BAA-1111 / DSM 21527 / NCTC 11395 / H</strain>
    </source>
</reference>
<evidence type="ECO:0000313" key="7">
    <source>
        <dbReference type="Proteomes" id="UP000006048"/>
    </source>
</evidence>
<evidence type="ECO:0000259" key="4">
    <source>
        <dbReference type="Pfam" id="PF01103"/>
    </source>
</evidence>
<feature type="signal peptide" evidence="3">
    <location>
        <begin position="1"/>
        <end position="20"/>
    </location>
</feature>